<evidence type="ECO:0000313" key="1">
    <source>
        <dbReference type="EMBL" id="SVB46483.1"/>
    </source>
</evidence>
<accession>A0A382E933</accession>
<protein>
    <submittedName>
        <fullName evidence="1">Uncharacterized protein</fullName>
    </submittedName>
</protein>
<organism evidence="1">
    <name type="scientific">marine metagenome</name>
    <dbReference type="NCBI Taxonomy" id="408172"/>
    <lineage>
        <taxon>unclassified sequences</taxon>
        <taxon>metagenomes</taxon>
        <taxon>ecological metagenomes</taxon>
    </lineage>
</organism>
<dbReference type="AlphaFoldDB" id="A0A382E933"/>
<reference evidence="1" key="1">
    <citation type="submission" date="2018-05" db="EMBL/GenBank/DDBJ databases">
        <authorList>
            <person name="Lanie J.A."/>
            <person name="Ng W.-L."/>
            <person name="Kazmierczak K.M."/>
            <person name="Andrzejewski T.M."/>
            <person name="Davidsen T.M."/>
            <person name="Wayne K.J."/>
            <person name="Tettelin H."/>
            <person name="Glass J.I."/>
            <person name="Rusch D."/>
            <person name="Podicherti R."/>
            <person name="Tsui H.-C.T."/>
            <person name="Winkler M.E."/>
        </authorList>
    </citation>
    <scope>NUCLEOTIDE SEQUENCE</scope>
</reference>
<name>A0A382E933_9ZZZZ</name>
<sequence>MSTGECQLASATPNFFYTASTTKAKVLINNLEIMKPEQAKQSTKNSANIY</sequence>
<gene>
    <name evidence="1" type="ORF">METZ01_LOCUS199337</name>
</gene>
<proteinExistence type="predicted"/>
<dbReference type="EMBL" id="UINC01043036">
    <property type="protein sequence ID" value="SVB46483.1"/>
    <property type="molecule type" value="Genomic_DNA"/>
</dbReference>